<dbReference type="Pfam" id="PF01977">
    <property type="entry name" value="UbiD"/>
    <property type="match status" value="1"/>
</dbReference>
<dbReference type="RefSeq" id="WP_124237764.1">
    <property type="nucleotide sequence ID" value="NZ_JBHUFI010000017.1"/>
</dbReference>
<dbReference type="PANTHER" id="PTHR30108">
    <property type="entry name" value="3-OCTAPRENYL-4-HYDROXYBENZOATE CARBOXY-LYASE-RELATED"/>
    <property type="match status" value="1"/>
</dbReference>
<dbReference type="GO" id="GO:0016831">
    <property type="term" value="F:carboxy-lyase activity"/>
    <property type="evidence" value="ECO:0007669"/>
    <property type="project" value="InterPro"/>
</dbReference>
<comment type="caution">
    <text evidence="5">The sequence shown here is derived from an EMBL/GenBank/DDBJ whole genome shotgun (WGS) entry which is preliminary data.</text>
</comment>
<evidence type="ECO:0000313" key="6">
    <source>
        <dbReference type="Proteomes" id="UP000275225"/>
    </source>
</evidence>
<dbReference type="InterPro" id="IPR002830">
    <property type="entry name" value="UbiD"/>
</dbReference>
<feature type="domain" description="3-octaprenyl-4-hydroxybenzoate carboxy-lyase-like Rift-related" evidence="2">
    <location>
        <begin position="124"/>
        <end position="332"/>
    </location>
</feature>
<feature type="domain" description="3-octaprenyl-4-hydroxybenzoate carboxy-lyase-like C-terminal" evidence="4">
    <location>
        <begin position="340"/>
        <end position="473"/>
    </location>
</feature>
<dbReference type="InterPro" id="IPR049383">
    <property type="entry name" value="UbiD-like_N"/>
</dbReference>
<dbReference type="Pfam" id="PF20695">
    <property type="entry name" value="UbiD_N"/>
    <property type="match status" value="1"/>
</dbReference>
<reference evidence="5 6" key="1">
    <citation type="submission" date="2018-11" db="EMBL/GenBank/DDBJ databases">
        <authorList>
            <person name="Li F."/>
        </authorList>
    </citation>
    <scope>NUCLEOTIDE SEQUENCE [LARGE SCALE GENOMIC DNA]</scope>
    <source>
        <strain evidence="5 6">YS17T</strain>
    </source>
</reference>
<evidence type="ECO:0000259" key="2">
    <source>
        <dbReference type="Pfam" id="PF01977"/>
    </source>
</evidence>
<sequence>MAVATSKNQPKSDAPKAAVKDLREGIELLKTMDGQFVSTDVEVDPQAELAGVYRKVGAGGTVMRPTQVGPAMLFENVKGYDISVIVGVLASRKRLAAFMGADEKHLGRHMLNAMHHAKDPVIVDSAPCQEQVHLASDPDFDLRTLLPAPTNTPEDAGPYFCMAVLRGTDPETGQHDVTIHRLCVQDRDEISVFMQTGRHIGMMYEKYDAKGEPMPITVSMGISPVEYMAISFEPPSTPYGFDELEFAGGLTGSPVELVKAKTVEEYAMATAEIVIEGHILPSRRVAEDQNTNTGYAMPEFPGYDGTANPSLPIIKVTAVTTRTNPILQTLVGPGEEHVSLAGIPTEGSLVQALEDALPGFVKNVYSHSAGGGKYVGILQVHKRDHNDQGRERQAALVAFGAFPEMKHIILVDDDVDIFDTDDVLWAMTTRFQAERSVIPIPGVRCHPLDPSADPDFLWTNFDHGISTKVIFDCTVPWELRDRFIRAPFQDVDVKRFLPDWTGA</sequence>
<evidence type="ECO:0000259" key="4">
    <source>
        <dbReference type="Pfam" id="PF20696"/>
    </source>
</evidence>
<dbReference type="GO" id="GO:0005737">
    <property type="term" value="C:cytoplasm"/>
    <property type="evidence" value="ECO:0007669"/>
    <property type="project" value="TreeGrafter"/>
</dbReference>
<keyword evidence="6" id="KW-1185">Reference proteome</keyword>
<dbReference type="InterPro" id="IPR049381">
    <property type="entry name" value="UbiD-like_C"/>
</dbReference>
<dbReference type="Gene3D" id="3.40.1670.10">
    <property type="entry name" value="UbiD C-terminal domain-like"/>
    <property type="match status" value="1"/>
</dbReference>
<comment type="similarity">
    <text evidence="1">Belongs to the UbiD family.</text>
</comment>
<organism evidence="5 6">
    <name type="scientific">Aeromicrobium camelliae</name>
    <dbReference type="NCBI Taxonomy" id="1538144"/>
    <lineage>
        <taxon>Bacteria</taxon>
        <taxon>Bacillati</taxon>
        <taxon>Actinomycetota</taxon>
        <taxon>Actinomycetes</taxon>
        <taxon>Propionibacteriales</taxon>
        <taxon>Nocardioidaceae</taxon>
        <taxon>Aeromicrobium</taxon>
    </lineage>
</organism>
<dbReference type="OrthoDB" id="9809841at2"/>
<protein>
    <submittedName>
        <fullName evidence="5">UbiD family decarboxylase</fullName>
    </submittedName>
</protein>
<gene>
    <name evidence="5" type="ORF">EHW97_13840</name>
</gene>
<dbReference type="EMBL" id="RQJX01000022">
    <property type="protein sequence ID" value="RQN02332.1"/>
    <property type="molecule type" value="Genomic_DNA"/>
</dbReference>
<proteinExistence type="inferred from homology"/>
<name>A0A3N6WB95_9ACTN</name>
<evidence type="ECO:0000259" key="3">
    <source>
        <dbReference type="Pfam" id="PF20695"/>
    </source>
</evidence>
<evidence type="ECO:0000256" key="1">
    <source>
        <dbReference type="ARBA" id="ARBA00010021"/>
    </source>
</evidence>
<dbReference type="Pfam" id="PF20696">
    <property type="entry name" value="UbiD_C"/>
    <property type="match status" value="1"/>
</dbReference>
<dbReference type="Proteomes" id="UP000275225">
    <property type="component" value="Unassembled WGS sequence"/>
</dbReference>
<dbReference type="PANTHER" id="PTHR30108:SF21">
    <property type="entry name" value="4-HYDROXYBENZOATE DECARBOXYLASE"/>
    <property type="match status" value="1"/>
</dbReference>
<dbReference type="InterPro" id="IPR048304">
    <property type="entry name" value="UbiD_Rift_dom"/>
</dbReference>
<feature type="domain" description="3-octaprenyl-4-hydroxybenzoate carboxy-lyase-like N-terminal" evidence="3">
    <location>
        <begin position="33"/>
        <end position="113"/>
    </location>
</feature>
<evidence type="ECO:0000313" key="5">
    <source>
        <dbReference type="EMBL" id="RQN02332.1"/>
    </source>
</evidence>
<dbReference type="SUPFAM" id="SSF143968">
    <property type="entry name" value="UbiD C-terminal domain-like"/>
    <property type="match status" value="1"/>
</dbReference>
<dbReference type="AlphaFoldDB" id="A0A3N6WB95"/>
<dbReference type="SUPFAM" id="SSF50475">
    <property type="entry name" value="FMN-binding split barrel"/>
    <property type="match status" value="1"/>
</dbReference>
<accession>A0A3N6WB95</accession>